<gene>
    <name evidence="2" type="ORF">AUP44_17685</name>
    <name evidence="1" type="ORF">DCK97_20260</name>
</gene>
<dbReference type="OrthoDB" id="9795133at2"/>
<evidence type="ECO:0008006" key="5">
    <source>
        <dbReference type="Google" id="ProtNLM"/>
    </source>
</evidence>
<evidence type="ECO:0000313" key="4">
    <source>
        <dbReference type="Proteomes" id="UP000257706"/>
    </source>
</evidence>
<dbReference type="RefSeq" id="WP_062770307.1">
    <property type="nucleotide sequence ID" value="NZ_CP121027.1"/>
</dbReference>
<dbReference type="EMBL" id="DMAI01000331">
    <property type="protein sequence ID" value="HAE49756.1"/>
    <property type="molecule type" value="Genomic_DNA"/>
</dbReference>
<dbReference type="Gene3D" id="1.10.1200.10">
    <property type="entry name" value="ACP-like"/>
    <property type="match status" value="1"/>
</dbReference>
<dbReference type="GeneID" id="97240410"/>
<proteinExistence type="predicted"/>
<reference evidence="1 4" key="2">
    <citation type="journal article" date="2018" name="Nat. Biotechnol.">
        <title>A standardized bacterial taxonomy based on genome phylogeny substantially revises the tree of life.</title>
        <authorList>
            <person name="Parks D.H."/>
            <person name="Chuvochina M."/>
            <person name="Waite D.W."/>
            <person name="Rinke C."/>
            <person name="Skarshewski A."/>
            <person name="Chaumeil P.A."/>
            <person name="Hugenholtz P."/>
        </authorList>
    </citation>
    <scope>NUCLEOTIDE SEQUENCE [LARGE SCALE GENOMIC DNA]</scope>
    <source>
        <strain evidence="1">UBA8739</strain>
    </source>
</reference>
<dbReference type="Proteomes" id="UP000075787">
    <property type="component" value="Unassembled WGS sequence"/>
</dbReference>
<dbReference type="InterPro" id="IPR036736">
    <property type="entry name" value="ACP-like_sf"/>
</dbReference>
<accession>A0A162JKG9</accession>
<organism evidence="2 3">
    <name type="scientific">Tistrella mobilis</name>
    <dbReference type="NCBI Taxonomy" id="171437"/>
    <lineage>
        <taxon>Bacteria</taxon>
        <taxon>Pseudomonadati</taxon>
        <taxon>Pseudomonadota</taxon>
        <taxon>Alphaproteobacteria</taxon>
        <taxon>Geminicoccales</taxon>
        <taxon>Geminicoccaceae</taxon>
        <taxon>Tistrella</taxon>
    </lineage>
</organism>
<comment type="caution">
    <text evidence="2">The sequence shown here is derived from an EMBL/GenBank/DDBJ whole genome shotgun (WGS) entry which is preliminary data.</text>
</comment>
<sequence>MADEAAIRDMILATLAEVNEEREEPFDLAPGPALILYGSGGVFDSMGLVNFLTTVEEKLEDDFGVTVSLTSEKAVSRKVSPFASVEALTGFVMEEIAEADGADTPLQAAAS</sequence>
<evidence type="ECO:0000313" key="2">
    <source>
        <dbReference type="EMBL" id="KYO49378.1"/>
    </source>
</evidence>
<evidence type="ECO:0000313" key="1">
    <source>
        <dbReference type="EMBL" id="HAE49756.1"/>
    </source>
</evidence>
<dbReference type="Proteomes" id="UP000257706">
    <property type="component" value="Unassembled WGS sequence"/>
</dbReference>
<dbReference type="EMBL" id="LPZR01000228">
    <property type="protein sequence ID" value="KYO49378.1"/>
    <property type="molecule type" value="Genomic_DNA"/>
</dbReference>
<evidence type="ECO:0000313" key="3">
    <source>
        <dbReference type="Proteomes" id="UP000075787"/>
    </source>
</evidence>
<name>A0A162JKG9_9PROT</name>
<dbReference type="AlphaFoldDB" id="A0A162JKG9"/>
<protein>
    <recommendedName>
        <fullName evidence="5">Carrier domain-containing protein</fullName>
    </recommendedName>
</protein>
<reference evidence="2 3" key="1">
    <citation type="submission" date="2015-12" db="EMBL/GenBank/DDBJ databases">
        <title>Genome sequence of Tistrella mobilis MCCC 1A02139.</title>
        <authorList>
            <person name="Lu L."/>
            <person name="Lai Q."/>
            <person name="Shao Z."/>
            <person name="Qian P."/>
        </authorList>
    </citation>
    <scope>NUCLEOTIDE SEQUENCE [LARGE SCALE GENOMIC DNA]</scope>
    <source>
        <strain evidence="2 3">MCCC 1A02139</strain>
    </source>
</reference>